<evidence type="ECO:0000256" key="5">
    <source>
        <dbReference type="ARBA" id="ARBA00022679"/>
    </source>
</evidence>
<evidence type="ECO:0000256" key="3">
    <source>
        <dbReference type="ARBA" id="ARBA00022490"/>
    </source>
</evidence>
<comment type="caution">
    <text evidence="12">The sequence shown here is derived from an EMBL/GenBank/DDBJ whole genome shotgun (WGS) entry which is preliminary data.</text>
</comment>
<dbReference type="GO" id="GO:0003908">
    <property type="term" value="F:methylated-DNA-[protein]-cysteine S-methyltransferase activity"/>
    <property type="evidence" value="ECO:0007669"/>
    <property type="project" value="UniProtKB-UniRule"/>
</dbReference>
<comment type="catalytic activity">
    <reaction evidence="1 9">
        <text>a 4-O-methyl-thymidine in DNA + L-cysteinyl-[protein] = a thymidine in DNA + S-methyl-L-cysteinyl-[protein]</text>
        <dbReference type="Rhea" id="RHEA:53428"/>
        <dbReference type="Rhea" id="RHEA-COMP:10131"/>
        <dbReference type="Rhea" id="RHEA-COMP:10132"/>
        <dbReference type="Rhea" id="RHEA-COMP:13555"/>
        <dbReference type="Rhea" id="RHEA-COMP:13556"/>
        <dbReference type="ChEBI" id="CHEBI:29950"/>
        <dbReference type="ChEBI" id="CHEBI:82612"/>
        <dbReference type="ChEBI" id="CHEBI:137386"/>
        <dbReference type="ChEBI" id="CHEBI:137387"/>
        <dbReference type="EC" id="2.1.1.63"/>
    </reaction>
</comment>
<dbReference type="Gene3D" id="3.30.160.70">
    <property type="entry name" value="Methylated DNA-protein cysteine methyltransferase domain"/>
    <property type="match status" value="1"/>
</dbReference>
<evidence type="ECO:0000256" key="7">
    <source>
        <dbReference type="ARBA" id="ARBA00023204"/>
    </source>
</evidence>
<dbReference type="InterPro" id="IPR036388">
    <property type="entry name" value="WH-like_DNA-bd_sf"/>
</dbReference>
<dbReference type="EC" id="2.1.1.63" evidence="9"/>
<evidence type="ECO:0000256" key="6">
    <source>
        <dbReference type="ARBA" id="ARBA00022763"/>
    </source>
</evidence>
<comment type="subcellular location">
    <subcellularLocation>
        <location evidence="9">Cytoplasm</location>
    </subcellularLocation>
</comment>
<dbReference type="Proteomes" id="UP000053750">
    <property type="component" value="Unassembled WGS sequence"/>
</dbReference>
<keyword evidence="7 9" id="KW-0234">DNA repair</keyword>
<sequence>METTTTILYQAELESPLGPLVLCATDRGLCHIDFGTFEDCELPLSVWAAKRGLGGQEGAVEWSRHPDHPVLAQTAAQLNAYFRGEARAFDLPLDMLGTPFQLRIWQQLTLIPYGEVRSYKQMAAGVGNPLAVRAVGGANNRNPIPIVVPCHRVIGADGSMVGYGGGMPIKLYLLGLEGYSWP</sequence>
<dbReference type="PANTHER" id="PTHR10815:SF5">
    <property type="entry name" value="METHYLATED-DNA--PROTEIN-CYSTEINE METHYLTRANSFERASE"/>
    <property type="match status" value="1"/>
</dbReference>
<feature type="domain" description="Methylguanine DNA methyltransferase ribonuclease-like" evidence="11">
    <location>
        <begin position="9"/>
        <end position="94"/>
    </location>
</feature>
<dbReference type="InterPro" id="IPR036631">
    <property type="entry name" value="MGMT_N_sf"/>
</dbReference>
<dbReference type="PROSITE" id="PS00374">
    <property type="entry name" value="MGMT"/>
    <property type="match status" value="1"/>
</dbReference>
<evidence type="ECO:0000259" key="10">
    <source>
        <dbReference type="Pfam" id="PF01035"/>
    </source>
</evidence>
<proteinExistence type="inferred from homology"/>
<evidence type="ECO:0000256" key="8">
    <source>
        <dbReference type="ARBA" id="ARBA00049348"/>
    </source>
</evidence>
<evidence type="ECO:0000259" key="11">
    <source>
        <dbReference type="Pfam" id="PF02870"/>
    </source>
</evidence>
<dbReference type="GO" id="GO:0032259">
    <property type="term" value="P:methylation"/>
    <property type="evidence" value="ECO:0007669"/>
    <property type="project" value="UniProtKB-KW"/>
</dbReference>
<evidence type="ECO:0000313" key="13">
    <source>
        <dbReference type="Proteomes" id="UP000053750"/>
    </source>
</evidence>
<comment type="function">
    <text evidence="9">Involved in the cellular defense against the biological effects of O6-methylguanine (O6-MeG) and O4-methylthymine (O4-MeT) in DNA. Repairs the methylated nucleobase in DNA by stoichiometrically transferring the methyl group to a cysteine residue in the enzyme. This is a suicide reaction: the enzyme is irreversibly inactivated.</text>
</comment>
<dbReference type="Pfam" id="PF02870">
    <property type="entry name" value="Methyltransf_1N"/>
    <property type="match status" value="1"/>
</dbReference>
<dbReference type="SUPFAM" id="SSF46767">
    <property type="entry name" value="Methylated DNA-protein cysteine methyltransferase, C-terminal domain"/>
    <property type="match status" value="1"/>
</dbReference>
<protein>
    <recommendedName>
        <fullName evidence="9">Methylated-DNA--protein-cysteine methyltransferase</fullName>
        <ecNumber evidence="9">2.1.1.63</ecNumber>
    </recommendedName>
    <alternativeName>
        <fullName evidence="9">6-O-methylguanine-DNA methyltransferase</fullName>
        <shortName evidence="9">MGMT</shortName>
    </alternativeName>
    <alternativeName>
        <fullName evidence="9">O-6-methylguanine-DNA-alkyltransferase</fullName>
    </alternativeName>
</protein>
<evidence type="ECO:0000256" key="1">
    <source>
        <dbReference type="ARBA" id="ARBA00001286"/>
    </source>
</evidence>
<keyword evidence="5 9" id="KW-0808">Transferase</keyword>
<dbReference type="Pfam" id="PF01035">
    <property type="entry name" value="DNA_binding_1"/>
    <property type="match status" value="1"/>
</dbReference>
<dbReference type="FunFam" id="1.10.10.10:FF:000214">
    <property type="entry name" value="Methylated-DNA--protein-cysteine methyltransferase"/>
    <property type="match status" value="1"/>
</dbReference>
<reference evidence="12 13" key="1">
    <citation type="submission" date="2014-02" db="EMBL/GenBank/DDBJ databases">
        <title>Genome sequence of Paenibacillus darwinianus reveals adaptive mechanisms for survival in Antarctic soils.</title>
        <authorList>
            <person name="Dsouza M."/>
            <person name="Taylor M.W."/>
            <person name="Turner S.J."/>
            <person name="Aislabie J."/>
        </authorList>
    </citation>
    <scope>NUCLEOTIDE SEQUENCE [LARGE SCALE GENOMIC DNA]</scope>
    <source>
        <strain evidence="12 13">CE1</strain>
    </source>
</reference>
<dbReference type="PANTHER" id="PTHR10815">
    <property type="entry name" value="METHYLATED-DNA--PROTEIN-CYSTEINE METHYLTRANSFERASE"/>
    <property type="match status" value="1"/>
</dbReference>
<keyword evidence="6 9" id="KW-0227">DNA damage</keyword>
<keyword evidence="3 9" id="KW-0963">Cytoplasm</keyword>
<dbReference type="GO" id="GO:0006307">
    <property type="term" value="P:DNA alkylation repair"/>
    <property type="evidence" value="ECO:0007669"/>
    <property type="project" value="UniProtKB-UniRule"/>
</dbReference>
<dbReference type="NCBIfam" id="TIGR00589">
    <property type="entry name" value="ogt"/>
    <property type="match status" value="1"/>
</dbReference>
<dbReference type="InterPro" id="IPR008332">
    <property type="entry name" value="MethylG_MeTrfase_N"/>
</dbReference>
<dbReference type="InterPro" id="IPR036217">
    <property type="entry name" value="MethylDNA_cys_MeTrfase_DNAb"/>
</dbReference>
<comment type="catalytic activity">
    <reaction evidence="8 9">
        <text>a 6-O-methyl-2'-deoxyguanosine in DNA + L-cysteinyl-[protein] = S-methyl-L-cysteinyl-[protein] + a 2'-deoxyguanosine in DNA</text>
        <dbReference type="Rhea" id="RHEA:24000"/>
        <dbReference type="Rhea" id="RHEA-COMP:10131"/>
        <dbReference type="Rhea" id="RHEA-COMP:10132"/>
        <dbReference type="Rhea" id="RHEA-COMP:11367"/>
        <dbReference type="Rhea" id="RHEA-COMP:11368"/>
        <dbReference type="ChEBI" id="CHEBI:29950"/>
        <dbReference type="ChEBI" id="CHEBI:82612"/>
        <dbReference type="ChEBI" id="CHEBI:85445"/>
        <dbReference type="ChEBI" id="CHEBI:85448"/>
        <dbReference type="EC" id="2.1.1.63"/>
    </reaction>
</comment>
<comment type="miscellaneous">
    <text evidence="9">This enzyme catalyzes only one turnover and therefore is not strictly catalytic. According to one definition, an enzyme is a biocatalyst that acts repeatedly and over many reaction cycles.</text>
</comment>
<dbReference type="HAMAP" id="MF_00772">
    <property type="entry name" value="OGT"/>
    <property type="match status" value="1"/>
</dbReference>
<organism evidence="12 13">
    <name type="scientific">Paenibacillus darwinianus</name>
    <dbReference type="NCBI Taxonomy" id="1380763"/>
    <lineage>
        <taxon>Bacteria</taxon>
        <taxon>Bacillati</taxon>
        <taxon>Bacillota</taxon>
        <taxon>Bacilli</taxon>
        <taxon>Bacillales</taxon>
        <taxon>Paenibacillaceae</taxon>
        <taxon>Paenibacillus</taxon>
    </lineage>
</organism>
<dbReference type="GO" id="GO:0005737">
    <property type="term" value="C:cytoplasm"/>
    <property type="evidence" value="ECO:0007669"/>
    <property type="project" value="UniProtKB-SubCell"/>
</dbReference>
<evidence type="ECO:0000256" key="4">
    <source>
        <dbReference type="ARBA" id="ARBA00022603"/>
    </source>
</evidence>
<feature type="active site" description="Nucleophile; methyl group acceptor" evidence="9">
    <location>
        <position position="150"/>
    </location>
</feature>
<dbReference type="InterPro" id="IPR023546">
    <property type="entry name" value="MGMT"/>
</dbReference>
<feature type="domain" description="Methylated-DNA-[protein]-cysteine S-methyltransferase DNA binding" evidence="10">
    <location>
        <begin position="99"/>
        <end position="178"/>
    </location>
</feature>
<dbReference type="OrthoDB" id="9802228at2"/>
<dbReference type="SUPFAM" id="SSF53155">
    <property type="entry name" value="Methylated DNA-protein cysteine methyltransferase domain"/>
    <property type="match status" value="1"/>
</dbReference>
<accession>A0A9W5S3D7</accession>
<evidence type="ECO:0000256" key="2">
    <source>
        <dbReference type="ARBA" id="ARBA00008711"/>
    </source>
</evidence>
<evidence type="ECO:0000256" key="9">
    <source>
        <dbReference type="HAMAP-Rule" id="MF_00772"/>
    </source>
</evidence>
<dbReference type="Gene3D" id="1.10.10.10">
    <property type="entry name" value="Winged helix-like DNA-binding domain superfamily/Winged helix DNA-binding domain"/>
    <property type="match status" value="1"/>
</dbReference>
<dbReference type="InterPro" id="IPR014048">
    <property type="entry name" value="MethylDNA_cys_MeTrfase_DNA-bd"/>
</dbReference>
<dbReference type="AlphaFoldDB" id="A0A9W5S3D7"/>
<dbReference type="EMBL" id="JFHU01000060">
    <property type="protein sequence ID" value="EXX90529.1"/>
    <property type="molecule type" value="Genomic_DNA"/>
</dbReference>
<dbReference type="InterPro" id="IPR001497">
    <property type="entry name" value="MethylDNA_cys_MeTrfase_AS"/>
</dbReference>
<comment type="similarity">
    <text evidence="2 9">Belongs to the MGMT family.</text>
</comment>
<keyword evidence="13" id="KW-1185">Reference proteome</keyword>
<keyword evidence="4 9" id="KW-0489">Methyltransferase</keyword>
<gene>
    <name evidence="12" type="ORF">BG53_13335</name>
</gene>
<dbReference type="CDD" id="cd06445">
    <property type="entry name" value="ATase"/>
    <property type="match status" value="1"/>
</dbReference>
<name>A0A9W5S3D7_9BACL</name>
<evidence type="ECO:0000313" key="12">
    <source>
        <dbReference type="EMBL" id="EXX90529.1"/>
    </source>
</evidence>